<dbReference type="RefSeq" id="WP_074755872.1">
    <property type="nucleotide sequence ID" value="NZ_FNCO01000013.1"/>
</dbReference>
<proteinExistence type="predicted"/>
<dbReference type="EMBL" id="FNCO01000013">
    <property type="protein sequence ID" value="SDI40741.1"/>
    <property type="molecule type" value="Genomic_DNA"/>
</dbReference>
<evidence type="ECO:0000313" key="1">
    <source>
        <dbReference type="EMBL" id="SDI40741.1"/>
    </source>
</evidence>
<reference evidence="2" key="1">
    <citation type="submission" date="2016-10" db="EMBL/GenBank/DDBJ databases">
        <authorList>
            <person name="Varghese N."/>
            <person name="Submissions S."/>
        </authorList>
    </citation>
    <scope>NUCLEOTIDE SEQUENCE [LARGE SCALE GENOMIC DNA]</scope>
    <source>
        <strain evidence="2">ATCC 700689</strain>
    </source>
</reference>
<name>A0A1G8KBE9_9PSED</name>
<accession>A0A1G8KBE9</accession>
<dbReference type="AlphaFoldDB" id="A0A1G8KBE9"/>
<organism evidence="1 2">
    <name type="scientific">Pseudomonas abietaniphila</name>
    <dbReference type="NCBI Taxonomy" id="89065"/>
    <lineage>
        <taxon>Bacteria</taxon>
        <taxon>Pseudomonadati</taxon>
        <taxon>Pseudomonadota</taxon>
        <taxon>Gammaproteobacteria</taxon>
        <taxon>Pseudomonadales</taxon>
        <taxon>Pseudomonadaceae</taxon>
        <taxon>Pseudomonas</taxon>
    </lineage>
</organism>
<evidence type="ECO:0000313" key="2">
    <source>
        <dbReference type="Proteomes" id="UP000182894"/>
    </source>
</evidence>
<dbReference type="STRING" id="89065.SAMN05216605_11339"/>
<sequence length="76" mass="8793">MTFPNNITAVRPETSGPFVIAGPWPSYSAYKDLPEQARWMLYRDAKLHRIALEDAGFQLSESYDQFIKRVTEELDI</sequence>
<keyword evidence="2" id="KW-1185">Reference proteome</keyword>
<dbReference type="Proteomes" id="UP000182894">
    <property type="component" value="Unassembled WGS sequence"/>
</dbReference>
<protein>
    <submittedName>
        <fullName evidence="1">Uncharacterized protein</fullName>
    </submittedName>
</protein>
<gene>
    <name evidence="1" type="ORF">SAMN05216605_11339</name>
</gene>
<dbReference type="OrthoDB" id="6183980at2"/>